<feature type="transmembrane region" description="Helical" evidence="2">
    <location>
        <begin position="165"/>
        <end position="182"/>
    </location>
</feature>
<comment type="caution">
    <text evidence="3">The sequence shown here is derived from an EMBL/GenBank/DDBJ whole genome shotgun (WGS) entry which is preliminary data.</text>
</comment>
<gene>
    <name evidence="3" type="ORF">HDA43_006449</name>
</gene>
<keyword evidence="2" id="KW-1133">Transmembrane helix</keyword>
<sequence>MGTSDDVAGWPVPRESALPASEQRHPSPEPDFRVLDRRERAVIGRMLVGLTLGMALSLAGQTAADALPAHVVAFYDPYLYGVLVLAMTRGISRPGWALLIGGLTGAGTAAGHMTAHALDRQTPLVPGGTEGTGGIGGIGWEMAVLAAVLIAFGLTGHLCRRPGRCGDLVVGVLSGLLLARFTQELRSAELLDRVGSLAVPWSLAALAVMGLALPVILRPTAAARVRTAAVTLVCAVLCVVVLSALPLPG</sequence>
<feature type="transmembrane region" description="Helical" evidence="2">
    <location>
        <begin position="98"/>
        <end position="118"/>
    </location>
</feature>
<keyword evidence="4" id="KW-1185">Reference proteome</keyword>
<dbReference type="Proteomes" id="UP000576393">
    <property type="component" value="Unassembled WGS sequence"/>
</dbReference>
<dbReference type="EMBL" id="JACCCO010000003">
    <property type="protein sequence ID" value="NYF44222.1"/>
    <property type="molecule type" value="Genomic_DNA"/>
</dbReference>
<proteinExistence type="predicted"/>
<feature type="compositionally biased region" description="Basic and acidic residues" evidence="1">
    <location>
        <begin position="22"/>
        <end position="31"/>
    </location>
</feature>
<evidence type="ECO:0000313" key="3">
    <source>
        <dbReference type="EMBL" id="NYF44222.1"/>
    </source>
</evidence>
<keyword evidence="2" id="KW-0812">Transmembrane</keyword>
<name>A0A852V3A9_9ACTN</name>
<feature type="transmembrane region" description="Helical" evidence="2">
    <location>
        <begin position="194"/>
        <end position="217"/>
    </location>
</feature>
<dbReference type="RefSeq" id="WP_179828200.1">
    <property type="nucleotide sequence ID" value="NZ_JACCCO010000003.1"/>
</dbReference>
<feature type="transmembrane region" description="Helical" evidence="2">
    <location>
        <begin position="229"/>
        <end position="247"/>
    </location>
</feature>
<dbReference type="AlphaFoldDB" id="A0A852V3A9"/>
<organism evidence="3 4">
    <name type="scientific">Streptosporangium sandarakinum</name>
    <dbReference type="NCBI Taxonomy" id="1260955"/>
    <lineage>
        <taxon>Bacteria</taxon>
        <taxon>Bacillati</taxon>
        <taxon>Actinomycetota</taxon>
        <taxon>Actinomycetes</taxon>
        <taxon>Streptosporangiales</taxon>
        <taxon>Streptosporangiaceae</taxon>
        <taxon>Streptosporangium</taxon>
    </lineage>
</organism>
<feature type="transmembrane region" description="Helical" evidence="2">
    <location>
        <begin position="138"/>
        <end position="158"/>
    </location>
</feature>
<feature type="transmembrane region" description="Helical" evidence="2">
    <location>
        <begin position="42"/>
        <end position="60"/>
    </location>
</feature>
<evidence type="ECO:0000256" key="1">
    <source>
        <dbReference type="SAM" id="MobiDB-lite"/>
    </source>
</evidence>
<feature type="transmembrane region" description="Helical" evidence="2">
    <location>
        <begin position="66"/>
        <end position="86"/>
    </location>
</feature>
<evidence type="ECO:0000313" key="4">
    <source>
        <dbReference type="Proteomes" id="UP000576393"/>
    </source>
</evidence>
<reference evidence="3 4" key="1">
    <citation type="submission" date="2020-07" db="EMBL/GenBank/DDBJ databases">
        <title>Sequencing the genomes of 1000 actinobacteria strains.</title>
        <authorList>
            <person name="Klenk H.-P."/>
        </authorList>
    </citation>
    <scope>NUCLEOTIDE SEQUENCE [LARGE SCALE GENOMIC DNA]</scope>
    <source>
        <strain evidence="3 4">DSM 45763</strain>
    </source>
</reference>
<protein>
    <submittedName>
        <fullName evidence="3">Uncharacterized protein</fullName>
    </submittedName>
</protein>
<keyword evidence="2" id="KW-0472">Membrane</keyword>
<feature type="region of interest" description="Disordered" evidence="1">
    <location>
        <begin position="1"/>
        <end position="31"/>
    </location>
</feature>
<accession>A0A852V3A9</accession>
<evidence type="ECO:0000256" key="2">
    <source>
        <dbReference type="SAM" id="Phobius"/>
    </source>
</evidence>